<dbReference type="AlphaFoldDB" id="A0A1H8IN98"/>
<sequence>MLEATLAYLHFIAILSMTVFLGSEAALCRTEWMNGAMLRRLVRVDLIYLTFAVLVLASGTARMVWGAKGLDWYLAQPLLHLKITIFLVMLWLSVRPTLRFRQWVRAHEADGSLPSEPEVRQIRRRIMVSSHLMLLIPLPAVLVARGFNFTF</sequence>
<dbReference type="OrthoDB" id="826511at2"/>
<accession>A0A1H8IN98</accession>
<proteinExistence type="predicted"/>
<keyword evidence="1" id="KW-0812">Transmembrane</keyword>
<gene>
    <name evidence="2" type="ORF">SAMN02745977_01808</name>
</gene>
<keyword evidence="1" id="KW-0472">Membrane</keyword>
<feature type="transmembrane region" description="Helical" evidence="1">
    <location>
        <begin position="46"/>
        <end position="65"/>
    </location>
</feature>
<keyword evidence="3" id="KW-1185">Reference proteome</keyword>
<organism evidence="2 3">
    <name type="scientific">Brachymonas denitrificans DSM 15123</name>
    <dbReference type="NCBI Taxonomy" id="1121117"/>
    <lineage>
        <taxon>Bacteria</taxon>
        <taxon>Pseudomonadati</taxon>
        <taxon>Pseudomonadota</taxon>
        <taxon>Betaproteobacteria</taxon>
        <taxon>Burkholderiales</taxon>
        <taxon>Comamonadaceae</taxon>
        <taxon>Brachymonas</taxon>
    </lineage>
</organism>
<dbReference type="RefSeq" id="WP_091816865.1">
    <property type="nucleotide sequence ID" value="NZ_FOCW01000004.1"/>
</dbReference>
<name>A0A1H8IN98_9BURK</name>
<feature type="transmembrane region" description="Helical" evidence="1">
    <location>
        <begin position="6"/>
        <end position="26"/>
    </location>
</feature>
<keyword evidence="1" id="KW-1133">Transmembrane helix</keyword>
<reference evidence="2 3" key="1">
    <citation type="submission" date="2016-10" db="EMBL/GenBank/DDBJ databases">
        <authorList>
            <person name="de Groot N.N."/>
        </authorList>
    </citation>
    <scope>NUCLEOTIDE SEQUENCE [LARGE SCALE GENOMIC DNA]</scope>
    <source>
        <strain evidence="2 3">DSM 15123</strain>
    </source>
</reference>
<dbReference type="STRING" id="1121117.SAMN02745977_01808"/>
<evidence type="ECO:0000256" key="1">
    <source>
        <dbReference type="SAM" id="Phobius"/>
    </source>
</evidence>
<feature type="transmembrane region" description="Helical" evidence="1">
    <location>
        <begin position="126"/>
        <end position="147"/>
    </location>
</feature>
<dbReference type="Pfam" id="PF09980">
    <property type="entry name" value="DUF2214"/>
    <property type="match status" value="1"/>
</dbReference>
<dbReference type="EMBL" id="FOCW01000004">
    <property type="protein sequence ID" value="SEN69447.1"/>
    <property type="molecule type" value="Genomic_DNA"/>
</dbReference>
<evidence type="ECO:0000313" key="2">
    <source>
        <dbReference type="EMBL" id="SEN69447.1"/>
    </source>
</evidence>
<dbReference type="Proteomes" id="UP000199531">
    <property type="component" value="Unassembled WGS sequence"/>
</dbReference>
<evidence type="ECO:0000313" key="3">
    <source>
        <dbReference type="Proteomes" id="UP000199531"/>
    </source>
</evidence>
<dbReference type="InterPro" id="IPR018706">
    <property type="entry name" value="DUF2214_membrane"/>
</dbReference>
<feature type="transmembrane region" description="Helical" evidence="1">
    <location>
        <begin position="77"/>
        <end position="94"/>
    </location>
</feature>
<protein>
    <submittedName>
        <fullName evidence="2">Putative membrane protein</fullName>
    </submittedName>
</protein>